<feature type="binding site" evidence="6">
    <location>
        <begin position="269"/>
        <end position="273"/>
    </location>
    <ligand>
        <name>FAD</name>
        <dbReference type="ChEBI" id="CHEBI:57692"/>
    </ligand>
</feature>
<keyword evidence="5" id="KW-0249">Electron transport</keyword>
<dbReference type="InterPro" id="IPR018206">
    <property type="entry name" value="ETF_asu_C_CS"/>
</dbReference>
<dbReference type="STRING" id="1528.SAMN04488579_11418"/>
<dbReference type="InterPro" id="IPR014731">
    <property type="entry name" value="ETF_asu_C"/>
</dbReference>
<dbReference type="GO" id="GO:0033539">
    <property type="term" value="P:fatty acid beta-oxidation using acyl-CoA dehydrogenase"/>
    <property type="evidence" value="ECO:0007669"/>
    <property type="project" value="TreeGrafter"/>
</dbReference>
<evidence type="ECO:0000259" key="7">
    <source>
        <dbReference type="SMART" id="SM00893"/>
    </source>
</evidence>
<proteinExistence type="inferred from homology"/>
<dbReference type="Gene3D" id="3.40.50.620">
    <property type="entry name" value="HUPs"/>
    <property type="match status" value="1"/>
</dbReference>
<evidence type="ECO:0000256" key="1">
    <source>
        <dbReference type="ARBA" id="ARBA00005817"/>
    </source>
</evidence>
<feature type="binding site" evidence="6">
    <location>
        <begin position="255"/>
        <end position="256"/>
    </location>
    <ligand>
        <name>FAD</name>
        <dbReference type="ChEBI" id="CHEBI:57692"/>
    </ligand>
</feature>
<comment type="cofactor">
    <cofactor evidence="6">
        <name>FAD</name>
        <dbReference type="ChEBI" id="CHEBI:57692"/>
    </cofactor>
    <text evidence="6">Binds 1 FAD per dimer.</text>
</comment>
<keyword evidence="9" id="KW-1185">Reference proteome</keyword>
<reference evidence="9" key="1">
    <citation type="submission" date="2016-10" db="EMBL/GenBank/DDBJ databases">
        <authorList>
            <person name="Varghese N."/>
            <person name="Submissions S."/>
        </authorList>
    </citation>
    <scope>NUCLEOTIDE SEQUENCE [LARGE SCALE GENOMIC DNA]</scope>
    <source>
        <strain evidence="9">VPI 5359</strain>
    </source>
</reference>
<dbReference type="Pfam" id="PF01012">
    <property type="entry name" value="ETF"/>
    <property type="match status" value="1"/>
</dbReference>
<dbReference type="EMBL" id="FNOU01000014">
    <property type="protein sequence ID" value="SDY03450.1"/>
    <property type="molecule type" value="Genomic_DNA"/>
</dbReference>
<dbReference type="SUPFAM" id="SSF52467">
    <property type="entry name" value="DHS-like NAD/FAD-binding domain"/>
    <property type="match status" value="1"/>
</dbReference>
<evidence type="ECO:0000256" key="3">
    <source>
        <dbReference type="ARBA" id="ARBA00022630"/>
    </source>
</evidence>
<feature type="binding site" evidence="6">
    <location>
        <position position="307"/>
    </location>
    <ligand>
        <name>FAD</name>
        <dbReference type="ChEBI" id="CHEBI:57692"/>
    </ligand>
</feature>
<keyword evidence="4 6" id="KW-0274">FAD</keyword>
<dbReference type="InterPro" id="IPR033947">
    <property type="entry name" value="ETF_alpha_N"/>
</dbReference>
<feature type="binding site" evidence="6">
    <location>
        <begin position="286"/>
        <end position="293"/>
    </location>
    <ligand>
        <name>FAD</name>
        <dbReference type="ChEBI" id="CHEBI:57692"/>
    </ligand>
</feature>
<gene>
    <name evidence="8" type="ORF">SAMN04488579_11418</name>
</gene>
<dbReference type="PIRSF" id="PIRSF000089">
    <property type="entry name" value="Electra_flavoP_a"/>
    <property type="match status" value="1"/>
</dbReference>
<feature type="domain" description="Electron transfer flavoprotein alpha/beta-subunit N-terminal" evidence="7">
    <location>
        <begin position="18"/>
        <end position="206"/>
    </location>
</feature>
<protein>
    <submittedName>
        <fullName evidence="8">Electron transfer flavoprotein alpha subunit apoprotein</fullName>
    </submittedName>
</protein>
<dbReference type="SMART" id="SM00893">
    <property type="entry name" value="ETF"/>
    <property type="match status" value="1"/>
</dbReference>
<evidence type="ECO:0000256" key="2">
    <source>
        <dbReference type="ARBA" id="ARBA00022448"/>
    </source>
</evidence>
<keyword evidence="2" id="KW-0813">Transport</keyword>
<evidence type="ECO:0000256" key="4">
    <source>
        <dbReference type="ARBA" id="ARBA00022827"/>
    </source>
</evidence>
<dbReference type="CDD" id="cd01715">
    <property type="entry name" value="ETF_alpha"/>
    <property type="match status" value="1"/>
</dbReference>
<evidence type="ECO:0000256" key="5">
    <source>
        <dbReference type="ARBA" id="ARBA00022982"/>
    </source>
</evidence>
<dbReference type="OrthoDB" id="9770286at2"/>
<name>A0A1H3GK63_EUBBA</name>
<dbReference type="PANTHER" id="PTHR43153:SF1">
    <property type="entry name" value="ELECTRON TRANSFER FLAVOPROTEIN SUBUNIT ALPHA, MITOCHONDRIAL"/>
    <property type="match status" value="1"/>
</dbReference>
<dbReference type="PANTHER" id="PTHR43153">
    <property type="entry name" value="ELECTRON TRANSFER FLAVOPROTEIN ALPHA"/>
    <property type="match status" value="1"/>
</dbReference>
<evidence type="ECO:0000313" key="8">
    <source>
        <dbReference type="EMBL" id="SDY03450.1"/>
    </source>
</evidence>
<dbReference type="InterPro" id="IPR014729">
    <property type="entry name" value="Rossmann-like_a/b/a_fold"/>
</dbReference>
<dbReference type="Gene3D" id="3.40.50.1220">
    <property type="entry name" value="TPP-binding domain"/>
    <property type="match status" value="1"/>
</dbReference>
<sequence>MSNAKVNRGLDFSQWKGVWVITEQRRGKTMGVSIELLGEGRKLADKIGTTLTAVVLGDGMTDEVEALAHYGADKVLFVEDALLGVYTTDAYAKVIGELILERRPEAVLVGATTIGRDLAPRIAAKVGTGLTADCTVLDVDESDKKLLQTRPAFGGHLMATIICPNNRPQMSTVRPGVMQKAEYQADACAIETIKGNLSEGDILAKVVQMVEEARHGVPLGEAEIIVSGGRGIGGPKGFELLKSLAEKLGGEVASSRACVDAGWITPDKQVGQTGVTVRPKLYIACGISGAIQHLAGMSESDTIVAINKDAHASIFDVAHVGLVGDLNQIIPAIMAALDASVEK</sequence>
<dbReference type="InterPro" id="IPR001308">
    <property type="entry name" value="ETF_a/FixB"/>
</dbReference>
<feature type="binding site" evidence="6">
    <location>
        <position position="230"/>
    </location>
    <ligand>
        <name>FAD</name>
        <dbReference type="ChEBI" id="CHEBI:57692"/>
    </ligand>
</feature>
<evidence type="ECO:0000313" key="9">
    <source>
        <dbReference type="Proteomes" id="UP000199652"/>
    </source>
</evidence>
<dbReference type="Pfam" id="PF00766">
    <property type="entry name" value="ETF_alpha"/>
    <property type="match status" value="1"/>
</dbReference>
<accession>A0A1H3GK63</accession>
<comment type="similarity">
    <text evidence="1">Belongs to the ETF alpha-subunit/FixB family.</text>
</comment>
<dbReference type="GO" id="GO:0009055">
    <property type="term" value="F:electron transfer activity"/>
    <property type="evidence" value="ECO:0007669"/>
    <property type="project" value="InterPro"/>
</dbReference>
<dbReference type="RefSeq" id="WP_090245634.1">
    <property type="nucleotide sequence ID" value="NZ_FNOU01000014.1"/>
</dbReference>
<dbReference type="SUPFAM" id="SSF52402">
    <property type="entry name" value="Adenine nucleotide alpha hydrolases-like"/>
    <property type="match status" value="1"/>
</dbReference>
<organism evidence="8 9">
    <name type="scientific">Eubacterium barkeri</name>
    <name type="common">Clostridium barkeri</name>
    <dbReference type="NCBI Taxonomy" id="1528"/>
    <lineage>
        <taxon>Bacteria</taxon>
        <taxon>Bacillati</taxon>
        <taxon>Bacillota</taxon>
        <taxon>Clostridia</taxon>
        <taxon>Eubacteriales</taxon>
        <taxon>Eubacteriaceae</taxon>
        <taxon>Eubacterium</taxon>
    </lineage>
</organism>
<dbReference type="GO" id="GO:0050660">
    <property type="term" value="F:flavin adenine dinucleotide binding"/>
    <property type="evidence" value="ECO:0007669"/>
    <property type="project" value="InterPro"/>
</dbReference>
<evidence type="ECO:0000256" key="6">
    <source>
        <dbReference type="PIRSR" id="PIRSR000089-1"/>
    </source>
</evidence>
<keyword evidence="3" id="KW-0285">Flavoprotein</keyword>
<dbReference type="PROSITE" id="PS00696">
    <property type="entry name" value="ETF_ALPHA"/>
    <property type="match status" value="1"/>
</dbReference>
<dbReference type="AlphaFoldDB" id="A0A1H3GK63"/>
<dbReference type="InterPro" id="IPR029035">
    <property type="entry name" value="DHS-like_NAD/FAD-binding_dom"/>
</dbReference>
<dbReference type="InterPro" id="IPR014730">
    <property type="entry name" value="ETF_a/b_N"/>
</dbReference>
<dbReference type="Proteomes" id="UP000199652">
    <property type="component" value="Unassembled WGS sequence"/>
</dbReference>